<keyword evidence="1" id="KW-0479">Metal-binding</keyword>
<dbReference type="RefSeq" id="WP_146448604.1">
    <property type="nucleotide sequence ID" value="NZ_SJPS01000001.1"/>
</dbReference>
<dbReference type="PROSITE" id="PS00198">
    <property type="entry name" value="4FE4S_FER_1"/>
    <property type="match status" value="1"/>
</dbReference>
<evidence type="ECO:0000313" key="6">
    <source>
        <dbReference type="Proteomes" id="UP000318437"/>
    </source>
</evidence>
<reference evidence="5 6" key="1">
    <citation type="submission" date="2019-02" db="EMBL/GenBank/DDBJ databases">
        <title>Deep-cultivation of Planctomycetes and their phenomic and genomic characterization uncovers novel biology.</title>
        <authorList>
            <person name="Wiegand S."/>
            <person name="Jogler M."/>
            <person name="Boedeker C."/>
            <person name="Pinto D."/>
            <person name="Vollmers J."/>
            <person name="Rivas-Marin E."/>
            <person name="Kohn T."/>
            <person name="Peeters S.H."/>
            <person name="Heuer A."/>
            <person name="Rast P."/>
            <person name="Oberbeckmann S."/>
            <person name="Bunk B."/>
            <person name="Jeske O."/>
            <person name="Meyerdierks A."/>
            <person name="Storesund J.E."/>
            <person name="Kallscheuer N."/>
            <person name="Luecker S."/>
            <person name="Lage O.M."/>
            <person name="Pohl T."/>
            <person name="Merkel B.J."/>
            <person name="Hornburger P."/>
            <person name="Mueller R.-W."/>
            <person name="Bruemmer F."/>
            <person name="Labrenz M."/>
            <person name="Spormann A.M."/>
            <person name="Op Den Camp H."/>
            <person name="Overmann J."/>
            <person name="Amann R."/>
            <person name="Jetten M.S.M."/>
            <person name="Mascher T."/>
            <person name="Medema M.H."/>
            <person name="Devos D.P."/>
            <person name="Kaster A.-K."/>
            <person name="Ovreas L."/>
            <person name="Rohde M."/>
            <person name="Galperin M.Y."/>
            <person name="Jogler C."/>
        </authorList>
    </citation>
    <scope>NUCLEOTIDE SEQUENCE [LARGE SCALE GENOMIC DNA]</scope>
    <source>
        <strain evidence="5 6">Pla144</strain>
    </source>
</reference>
<dbReference type="AlphaFoldDB" id="A0A5C6D699"/>
<name>A0A5C6D699_9BACT</name>
<dbReference type="OrthoDB" id="9804603at2"/>
<accession>A0A5C6D699</accession>
<dbReference type="InterPro" id="IPR017896">
    <property type="entry name" value="4Fe4S_Fe-S-bd"/>
</dbReference>
<dbReference type="Pfam" id="PF12838">
    <property type="entry name" value="Fer4_7"/>
    <property type="match status" value="1"/>
</dbReference>
<keyword evidence="2" id="KW-0408">Iron</keyword>
<keyword evidence="6" id="KW-1185">Reference proteome</keyword>
<sequence>MAKQGPRKKVPKELAIINADNCTGCESCLEVCPVDCIEMRTIEAGVLKGNQQWCEIDLERCVGCEVCVHIPGKKSNPYELKVCPWDAIEMVPTELAAQVMAQVGGPPQYIHDNWDRLVGTAQNLAELRAAN</sequence>
<evidence type="ECO:0000313" key="5">
    <source>
        <dbReference type="EMBL" id="TWU30399.1"/>
    </source>
</evidence>
<dbReference type="Proteomes" id="UP000318437">
    <property type="component" value="Unassembled WGS sequence"/>
</dbReference>
<gene>
    <name evidence="5" type="primary">rnfB</name>
    <name evidence="5" type="ORF">Pla144_11850</name>
</gene>
<evidence type="ECO:0000259" key="4">
    <source>
        <dbReference type="PROSITE" id="PS51379"/>
    </source>
</evidence>
<protein>
    <submittedName>
        <fullName evidence="5">Electron transport complex protein rnfB</fullName>
    </submittedName>
</protein>
<comment type="caution">
    <text evidence="5">The sequence shown here is derived from an EMBL/GenBank/DDBJ whole genome shotgun (WGS) entry which is preliminary data.</text>
</comment>
<feature type="domain" description="4Fe-4S ferredoxin-type" evidence="4">
    <location>
        <begin position="13"/>
        <end position="42"/>
    </location>
</feature>
<organism evidence="5 6">
    <name type="scientific">Bythopirellula polymerisocia</name>
    <dbReference type="NCBI Taxonomy" id="2528003"/>
    <lineage>
        <taxon>Bacteria</taxon>
        <taxon>Pseudomonadati</taxon>
        <taxon>Planctomycetota</taxon>
        <taxon>Planctomycetia</taxon>
        <taxon>Pirellulales</taxon>
        <taxon>Lacipirellulaceae</taxon>
        <taxon>Bythopirellula</taxon>
    </lineage>
</organism>
<evidence type="ECO:0000256" key="3">
    <source>
        <dbReference type="ARBA" id="ARBA00023014"/>
    </source>
</evidence>
<dbReference type="Gene3D" id="3.30.70.20">
    <property type="match status" value="1"/>
</dbReference>
<proteinExistence type="predicted"/>
<keyword evidence="3" id="KW-0411">Iron-sulfur</keyword>
<evidence type="ECO:0000256" key="2">
    <source>
        <dbReference type="ARBA" id="ARBA00023004"/>
    </source>
</evidence>
<dbReference type="SUPFAM" id="SSF54862">
    <property type="entry name" value="4Fe-4S ferredoxins"/>
    <property type="match status" value="1"/>
</dbReference>
<dbReference type="PROSITE" id="PS51379">
    <property type="entry name" value="4FE4S_FER_2"/>
    <property type="match status" value="1"/>
</dbReference>
<dbReference type="GO" id="GO:0051536">
    <property type="term" value="F:iron-sulfur cluster binding"/>
    <property type="evidence" value="ECO:0007669"/>
    <property type="project" value="UniProtKB-KW"/>
</dbReference>
<dbReference type="GO" id="GO:0046872">
    <property type="term" value="F:metal ion binding"/>
    <property type="evidence" value="ECO:0007669"/>
    <property type="project" value="UniProtKB-KW"/>
</dbReference>
<dbReference type="InterPro" id="IPR017900">
    <property type="entry name" value="4Fe4S_Fe_S_CS"/>
</dbReference>
<dbReference type="EMBL" id="SJPS01000001">
    <property type="protein sequence ID" value="TWU30399.1"/>
    <property type="molecule type" value="Genomic_DNA"/>
</dbReference>
<evidence type="ECO:0000256" key="1">
    <source>
        <dbReference type="ARBA" id="ARBA00022723"/>
    </source>
</evidence>